<comment type="caution">
    <text evidence="1">The sequence shown here is derived from an EMBL/GenBank/DDBJ whole genome shotgun (WGS) entry which is preliminary data.</text>
</comment>
<gene>
    <name evidence="1" type="ORF">E3A20_18770</name>
</gene>
<keyword evidence="2" id="KW-1185">Reference proteome</keyword>
<organism evidence="1 2">
    <name type="scientific">Planctomyces bekefii</name>
    <dbReference type="NCBI Taxonomy" id="1653850"/>
    <lineage>
        <taxon>Bacteria</taxon>
        <taxon>Pseudomonadati</taxon>
        <taxon>Planctomycetota</taxon>
        <taxon>Planctomycetia</taxon>
        <taxon>Planctomycetales</taxon>
        <taxon>Planctomycetaceae</taxon>
        <taxon>Planctomyces</taxon>
    </lineage>
</organism>
<sequence length="358" mass="36269">MNSGVDEMSERVSGAIGMSGILRVLRDVSRGFGEAGVTAARRWGRGRSKVRNRRARVERLEERLLLTLNVGLSQGNLLVDEPSAGADDLTLDYDSSKNEFIFRDAVNNLTTSITGATGGGTKEIRVPKNRVSGDLITVQTGALGDVITVASGFAPGTSRSLTIEGGAGSDTVKWNSSAQLTAISVTAESTESSSTLIRTSGSQTWSTVVSVLSPLEMTGGNISLQSLITNSKNTKVSGTGVVLVAGAVTATAGATLELSGNGGLVLGAGSEVSTVQGAITLRALLTQGTAGDVSGLQIQDSTVKAQGGTITIMGETSAAAVGRAAVDLVGAKLITQGTGSILLTGIAAESSSSVGIRI</sequence>
<reference evidence="1 2" key="1">
    <citation type="submission" date="2019-08" db="EMBL/GenBank/DDBJ databases">
        <title>100 year-old enigma solved: identification of Planctomyces bekefii, the type genus and species of the phylum Planctomycetes.</title>
        <authorList>
            <person name="Svetlana D.N."/>
            <person name="Overmann J."/>
        </authorList>
    </citation>
    <scope>NUCLEOTIDE SEQUENCE [LARGE SCALE GENOMIC DNA]</scope>
    <source>
        <strain evidence="1">Phe10_nw2017</strain>
    </source>
</reference>
<evidence type="ECO:0000313" key="2">
    <source>
        <dbReference type="Proteomes" id="UP000321083"/>
    </source>
</evidence>
<reference evidence="1 2" key="2">
    <citation type="submission" date="2019-08" db="EMBL/GenBank/DDBJ databases">
        <authorList>
            <person name="Henke P."/>
        </authorList>
    </citation>
    <scope>NUCLEOTIDE SEQUENCE [LARGE SCALE GENOMIC DNA]</scope>
    <source>
        <strain evidence="1">Phe10_nw2017</strain>
    </source>
</reference>
<proteinExistence type="predicted"/>
<protein>
    <submittedName>
        <fullName evidence="1">Uncharacterized protein</fullName>
    </submittedName>
</protein>
<dbReference type="EMBL" id="SRHE01000425">
    <property type="protein sequence ID" value="TWW08995.1"/>
    <property type="molecule type" value="Genomic_DNA"/>
</dbReference>
<feature type="non-terminal residue" evidence="1">
    <location>
        <position position="358"/>
    </location>
</feature>
<evidence type="ECO:0000313" key="1">
    <source>
        <dbReference type="EMBL" id="TWW08995.1"/>
    </source>
</evidence>
<accession>A0A5C6M4E2</accession>
<name>A0A5C6M4E2_9PLAN</name>
<dbReference type="AlphaFoldDB" id="A0A5C6M4E2"/>
<dbReference type="Proteomes" id="UP000321083">
    <property type="component" value="Unassembled WGS sequence"/>
</dbReference>